<dbReference type="Proteomes" id="UP000585363">
    <property type="component" value="Unassembled WGS sequence"/>
</dbReference>
<name>A0A848MR47_9GAMM</name>
<reference evidence="1 2" key="2">
    <citation type="submission" date="2020-06" db="EMBL/GenBank/DDBJ databases">
        <title>Polyphasic characterization of a Rahnella strain isolated from tree sap.</title>
        <authorList>
            <person name="Kim I.S."/>
        </authorList>
    </citation>
    <scope>NUCLEOTIDE SEQUENCE [LARGE SCALE GENOMIC DNA]</scope>
    <source>
        <strain evidence="1 2">SAP-1</strain>
    </source>
</reference>
<sequence>MPPIDYINNSYSKLSKIKFTIKLLVFLRTLAREIIATGDSPKRDYYLFRVKRENHRHTHYHCSNNMCGREEFRIHSDRGNHPGAASEGCIIAIESNRITIWDSGDKELIVK</sequence>
<reference evidence="1 2" key="1">
    <citation type="submission" date="2020-01" db="EMBL/GenBank/DDBJ databases">
        <authorList>
            <person name="Lee S.D."/>
        </authorList>
    </citation>
    <scope>NUCLEOTIDE SEQUENCE [LARGE SCALE GENOMIC DNA]</scope>
    <source>
        <strain evidence="1 2">SAP-1</strain>
    </source>
</reference>
<evidence type="ECO:0000313" key="2">
    <source>
        <dbReference type="Proteomes" id="UP000585363"/>
    </source>
</evidence>
<protein>
    <submittedName>
        <fullName evidence="1">DUF2778 domain-containing protein</fullName>
    </submittedName>
</protein>
<dbReference type="AlphaFoldDB" id="A0A848MR47"/>
<evidence type="ECO:0000313" key="1">
    <source>
        <dbReference type="EMBL" id="NMP29576.1"/>
    </source>
</evidence>
<keyword evidence="2" id="KW-1185">Reference proteome</keyword>
<dbReference type="EMBL" id="JAADJU010000015">
    <property type="protein sequence ID" value="NMP29576.1"/>
    <property type="molecule type" value="Genomic_DNA"/>
</dbReference>
<accession>A0A848MR47</accession>
<gene>
    <name evidence="1" type="ORF">GW590_22255</name>
</gene>
<comment type="caution">
    <text evidence="1">The sequence shown here is derived from an EMBL/GenBank/DDBJ whole genome shotgun (WGS) entry which is preliminary data.</text>
</comment>
<proteinExistence type="predicted"/>
<organism evidence="1 2">
    <name type="scientific">Rouxiella aceris</name>
    <dbReference type="NCBI Taxonomy" id="2703884"/>
    <lineage>
        <taxon>Bacteria</taxon>
        <taxon>Pseudomonadati</taxon>
        <taxon>Pseudomonadota</taxon>
        <taxon>Gammaproteobacteria</taxon>
        <taxon>Enterobacterales</taxon>
        <taxon>Yersiniaceae</taxon>
        <taxon>Rouxiella</taxon>
    </lineage>
</organism>